<dbReference type="Gene3D" id="3.30.1120.10">
    <property type="match status" value="1"/>
</dbReference>
<feature type="signal peptide" evidence="6">
    <location>
        <begin position="1"/>
        <end position="21"/>
    </location>
</feature>
<dbReference type="InterPro" id="IPR050738">
    <property type="entry name" value="Sulfatase"/>
</dbReference>
<evidence type="ECO:0000256" key="5">
    <source>
        <dbReference type="SAM" id="MobiDB-lite"/>
    </source>
</evidence>
<keyword evidence="4" id="KW-0106">Calcium</keyword>
<dbReference type="GO" id="GO:0046872">
    <property type="term" value="F:metal ion binding"/>
    <property type="evidence" value="ECO:0007669"/>
    <property type="project" value="UniProtKB-KW"/>
</dbReference>
<evidence type="ECO:0000313" key="8">
    <source>
        <dbReference type="EMBL" id="BDS05864.1"/>
    </source>
</evidence>
<dbReference type="PANTHER" id="PTHR42693">
    <property type="entry name" value="ARYLSULFATASE FAMILY MEMBER"/>
    <property type="match status" value="1"/>
</dbReference>
<protein>
    <recommendedName>
        <fullName evidence="7">Sulfatase N-terminal domain-containing protein</fullName>
    </recommendedName>
</protein>
<dbReference type="AlphaFoldDB" id="A0AAT9FIR2"/>
<evidence type="ECO:0000256" key="4">
    <source>
        <dbReference type="ARBA" id="ARBA00022837"/>
    </source>
</evidence>
<dbReference type="InterPro" id="IPR024607">
    <property type="entry name" value="Sulfatase_CS"/>
</dbReference>
<name>A0AAT9FIR2_9BACT</name>
<keyword evidence="3" id="KW-0378">Hydrolase</keyword>
<dbReference type="CDD" id="cd16026">
    <property type="entry name" value="GALNS_like"/>
    <property type="match status" value="1"/>
</dbReference>
<dbReference type="KEGG" id="osu:NT6N_09040"/>
<dbReference type="PANTHER" id="PTHR42693:SF53">
    <property type="entry name" value="ENDO-4-O-SULFATASE"/>
    <property type="match status" value="1"/>
</dbReference>
<feature type="domain" description="Sulfatase N-terminal" evidence="7">
    <location>
        <begin position="25"/>
        <end position="356"/>
    </location>
</feature>
<comment type="similarity">
    <text evidence="1">Belongs to the sulfatase family.</text>
</comment>
<dbReference type="EMBL" id="AP026866">
    <property type="protein sequence ID" value="BDS05864.1"/>
    <property type="molecule type" value="Genomic_DNA"/>
</dbReference>
<dbReference type="Pfam" id="PF00884">
    <property type="entry name" value="Sulfatase"/>
    <property type="match status" value="1"/>
</dbReference>
<dbReference type="InterPro" id="IPR000917">
    <property type="entry name" value="Sulfatase_N"/>
</dbReference>
<dbReference type="SUPFAM" id="SSF53649">
    <property type="entry name" value="Alkaline phosphatase-like"/>
    <property type="match status" value="1"/>
</dbReference>
<dbReference type="InterPro" id="IPR017850">
    <property type="entry name" value="Alkaline_phosphatase_core_sf"/>
</dbReference>
<feature type="chain" id="PRO_5043479272" description="Sulfatase N-terminal domain-containing protein" evidence="6">
    <location>
        <begin position="22"/>
        <end position="474"/>
    </location>
</feature>
<proteinExistence type="inferred from homology"/>
<feature type="region of interest" description="Disordered" evidence="5">
    <location>
        <begin position="444"/>
        <end position="474"/>
    </location>
</feature>
<accession>A0AAT9FIR2</accession>
<evidence type="ECO:0000256" key="1">
    <source>
        <dbReference type="ARBA" id="ARBA00008779"/>
    </source>
</evidence>
<reference evidence="8" key="1">
    <citation type="submission" date="2024-07" db="EMBL/GenBank/DDBJ databases">
        <title>Complete genome sequence of Verrucomicrobiaceae bacterium NT6N.</title>
        <authorList>
            <person name="Huang C."/>
            <person name="Takami H."/>
            <person name="Hamasaki K."/>
        </authorList>
    </citation>
    <scope>NUCLEOTIDE SEQUENCE</scope>
    <source>
        <strain evidence="8">NT6N</strain>
    </source>
</reference>
<evidence type="ECO:0000256" key="3">
    <source>
        <dbReference type="ARBA" id="ARBA00022801"/>
    </source>
</evidence>
<keyword evidence="6" id="KW-0732">Signal</keyword>
<dbReference type="PROSITE" id="PS00523">
    <property type="entry name" value="SULFATASE_1"/>
    <property type="match status" value="1"/>
</dbReference>
<evidence type="ECO:0000259" key="7">
    <source>
        <dbReference type="Pfam" id="PF00884"/>
    </source>
</evidence>
<gene>
    <name evidence="8" type="ORF">NT6N_09040</name>
</gene>
<evidence type="ECO:0000256" key="6">
    <source>
        <dbReference type="SAM" id="SignalP"/>
    </source>
</evidence>
<keyword evidence="2" id="KW-0479">Metal-binding</keyword>
<organism evidence="8">
    <name type="scientific">Oceaniferula spumae</name>
    <dbReference type="NCBI Taxonomy" id="2979115"/>
    <lineage>
        <taxon>Bacteria</taxon>
        <taxon>Pseudomonadati</taxon>
        <taxon>Verrucomicrobiota</taxon>
        <taxon>Verrucomicrobiia</taxon>
        <taxon>Verrucomicrobiales</taxon>
        <taxon>Verrucomicrobiaceae</taxon>
        <taxon>Oceaniferula</taxon>
    </lineage>
</organism>
<dbReference type="Gene3D" id="3.40.720.10">
    <property type="entry name" value="Alkaline Phosphatase, subunit A"/>
    <property type="match status" value="1"/>
</dbReference>
<evidence type="ECO:0000256" key="2">
    <source>
        <dbReference type="ARBA" id="ARBA00022723"/>
    </source>
</evidence>
<sequence>MNKILKSIGLLSIGLAMSAPAVEKPNVIIILTDDQGYGDLSCFGAKHVSTPRIDQMAAEGAKLTSFYMGAAVCTPSRAALMTGCYPKRIDMSTGSSFGVMLAGDEKGLNPNEVTIAEVLKSAGYKTGMFGKWHLGDQPELLPTRQGFDEFFGLPYSHDIHPYHQNQKKHKFPALPLLEGEKVIELDPDADFLTKRLTERTVAFIKKHKAEPFFIYLAHPIPHRPLHASPPFMKDVSPEIKAALDKEGKGVDYKTRDKIYKQAISEIDWSVGQVLDALKAQGVDDKTIVIFSSDNGPSKGVKLSSAGPLKGAKGSYFDGGPRVPGVIRAPGRIPAGQSIDELMTAMDLLPTFAKLSGGKVPTDRVIDGKDVWPVLTEQAKSPHQAYFYHTQNELKAVRSGPWKLHVKRGKPIALYNLDKDIGEKNNVLKHHPEVAEKLASLIPPFNESLRKNTRPAAKIKNPKPLTKEANQPAEK</sequence>
<dbReference type="GO" id="GO:0004065">
    <property type="term" value="F:arylsulfatase activity"/>
    <property type="evidence" value="ECO:0007669"/>
    <property type="project" value="TreeGrafter"/>
</dbReference>